<dbReference type="GO" id="GO:0006644">
    <property type="term" value="P:phospholipid metabolic process"/>
    <property type="evidence" value="ECO:0007669"/>
    <property type="project" value="TreeGrafter"/>
</dbReference>
<dbReference type="GO" id="GO:0008889">
    <property type="term" value="F:glycerophosphodiester phosphodiesterase activity"/>
    <property type="evidence" value="ECO:0007669"/>
    <property type="project" value="TreeGrafter"/>
</dbReference>
<evidence type="ECO:0000256" key="1">
    <source>
        <dbReference type="SAM" id="Phobius"/>
    </source>
</evidence>
<feature type="domain" description="GP-PDE" evidence="2">
    <location>
        <begin position="62"/>
        <end position="304"/>
    </location>
</feature>
<keyword evidence="1" id="KW-0812">Transmembrane</keyword>
<dbReference type="InterPro" id="IPR017946">
    <property type="entry name" value="PLC-like_Pdiesterase_TIM-brl"/>
</dbReference>
<reference evidence="3 4" key="1">
    <citation type="submission" date="2020-04" db="EMBL/GenBank/DDBJ databases">
        <authorList>
            <person name="Laetsch R D."/>
            <person name="Stevens L."/>
            <person name="Kumar S."/>
            <person name="Blaxter L. M."/>
        </authorList>
    </citation>
    <scope>NUCLEOTIDE SEQUENCE [LARGE SCALE GENOMIC DNA]</scope>
</reference>
<dbReference type="PANTHER" id="PTHR46320:SF1">
    <property type="entry name" value="GLYCEROPHOSPHODIESTER PHOSPHODIESTERASE 1"/>
    <property type="match status" value="1"/>
</dbReference>
<proteinExistence type="predicted"/>
<dbReference type="AlphaFoldDB" id="A0A8S1E8I7"/>
<dbReference type="PROSITE" id="PS51704">
    <property type="entry name" value="GP_PDE"/>
    <property type="match status" value="1"/>
</dbReference>
<feature type="transmembrane region" description="Helical" evidence="1">
    <location>
        <begin position="25"/>
        <end position="44"/>
    </location>
</feature>
<dbReference type="PROSITE" id="PS50007">
    <property type="entry name" value="PIPLC_X_DOMAIN"/>
    <property type="match status" value="1"/>
</dbReference>
<dbReference type="GO" id="GO:0070291">
    <property type="term" value="P:N-acylethanolamine metabolic process"/>
    <property type="evidence" value="ECO:0007669"/>
    <property type="project" value="TreeGrafter"/>
</dbReference>
<evidence type="ECO:0000313" key="3">
    <source>
        <dbReference type="EMBL" id="CAB3396944.1"/>
    </source>
</evidence>
<comment type="caution">
    <text evidence="3">The sequence shown here is derived from an EMBL/GenBank/DDBJ whole genome shotgun (WGS) entry which is preliminary data.</text>
</comment>
<dbReference type="OrthoDB" id="197419at2759"/>
<gene>
    <name evidence="3" type="ORF">CBOVIS_LOCUS430</name>
</gene>
<sequence length="315" mass="36157">MWAFLFLWGILTCVTFLLVLGRCTGLIYIVFCTPIALTFLYFIFKNDTYYSNDNTVEFFTNFRVGGHRGSPVHAPENTIESFKKAKEEGCQLVEFDIHMSADGIPLLMHDETTGRTGKTNIVISSTPWKDIERVQLNQVNGVSANDMKNDNLKLILKVAEEIGSRRIYNKVMVSSFNPMIPYRLKKIDPKIITGLTLDRSYYSFSDDERKKPFTVNVFYHWFNEVLDEINMLVSPTYILPRFLGVDVLMLSYKLISENIVRESHEKGFSVIAWTVNDKDYMKLVTKLRVPFLTDVAYEVRSQDLNAGSSEIVVSS</sequence>
<dbReference type="Proteomes" id="UP000494206">
    <property type="component" value="Unassembled WGS sequence"/>
</dbReference>
<dbReference type="SUPFAM" id="SSF51695">
    <property type="entry name" value="PLC-like phosphodiesterases"/>
    <property type="match status" value="1"/>
</dbReference>
<accession>A0A8S1E8I7</accession>
<name>A0A8S1E8I7_9PELO</name>
<keyword evidence="4" id="KW-1185">Reference proteome</keyword>
<protein>
    <recommendedName>
        <fullName evidence="2">GP-PDE domain-containing protein</fullName>
    </recommendedName>
</protein>
<evidence type="ECO:0000259" key="2">
    <source>
        <dbReference type="PROSITE" id="PS51704"/>
    </source>
</evidence>
<dbReference type="PANTHER" id="PTHR46320">
    <property type="entry name" value="GLYCEROPHOSPHODIESTER PHOSPHODIESTERASE 1"/>
    <property type="match status" value="1"/>
</dbReference>
<dbReference type="EMBL" id="CADEPM010000001">
    <property type="protein sequence ID" value="CAB3396944.1"/>
    <property type="molecule type" value="Genomic_DNA"/>
</dbReference>
<keyword evidence="1" id="KW-1133">Transmembrane helix</keyword>
<dbReference type="Pfam" id="PF03009">
    <property type="entry name" value="GDPD"/>
    <property type="match status" value="1"/>
</dbReference>
<dbReference type="InterPro" id="IPR030395">
    <property type="entry name" value="GP_PDE_dom"/>
</dbReference>
<organism evidence="3 4">
    <name type="scientific">Caenorhabditis bovis</name>
    <dbReference type="NCBI Taxonomy" id="2654633"/>
    <lineage>
        <taxon>Eukaryota</taxon>
        <taxon>Metazoa</taxon>
        <taxon>Ecdysozoa</taxon>
        <taxon>Nematoda</taxon>
        <taxon>Chromadorea</taxon>
        <taxon>Rhabditida</taxon>
        <taxon>Rhabditina</taxon>
        <taxon>Rhabditomorpha</taxon>
        <taxon>Rhabditoidea</taxon>
        <taxon>Rhabditidae</taxon>
        <taxon>Peloderinae</taxon>
        <taxon>Caenorhabditis</taxon>
    </lineage>
</organism>
<evidence type="ECO:0000313" key="4">
    <source>
        <dbReference type="Proteomes" id="UP000494206"/>
    </source>
</evidence>
<keyword evidence="1" id="KW-0472">Membrane</keyword>
<dbReference type="Gene3D" id="3.20.20.190">
    <property type="entry name" value="Phosphatidylinositol (PI) phosphodiesterase"/>
    <property type="match status" value="2"/>
</dbReference>
<dbReference type="GO" id="GO:0006580">
    <property type="term" value="P:ethanolamine metabolic process"/>
    <property type="evidence" value="ECO:0007669"/>
    <property type="project" value="TreeGrafter"/>
</dbReference>
<dbReference type="GO" id="GO:0005886">
    <property type="term" value="C:plasma membrane"/>
    <property type="evidence" value="ECO:0007669"/>
    <property type="project" value="TreeGrafter"/>
</dbReference>